<gene>
    <name evidence="2" type="ORF">K460DRAFT_271464</name>
</gene>
<accession>A0A9P4LDD2</accession>
<dbReference type="AlphaFoldDB" id="A0A9P4LDD2"/>
<evidence type="ECO:0000313" key="3">
    <source>
        <dbReference type="Proteomes" id="UP000800039"/>
    </source>
</evidence>
<comment type="caution">
    <text evidence="2">The sequence shown here is derived from an EMBL/GenBank/DDBJ whole genome shotgun (WGS) entry which is preliminary data.</text>
</comment>
<feature type="chain" id="PRO_5040366570" evidence="1">
    <location>
        <begin position="17"/>
        <end position="424"/>
    </location>
</feature>
<dbReference type="GeneID" id="63844980"/>
<dbReference type="OrthoDB" id="3797255at2759"/>
<evidence type="ECO:0000256" key="1">
    <source>
        <dbReference type="SAM" id="SignalP"/>
    </source>
</evidence>
<evidence type="ECO:0000313" key="2">
    <source>
        <dbReference type="EMBL" id="KAF1851751.1"/>
    </source>
</evidence>
<keyword evidence="1" id="KW-0732">Signal</keyword>
<sequence length="424" mass="49741">MHAIHFLLSIYTYTLCGHFHRAAAEAISSAQLSPDGFFALNNYEVLSAREEGDEDIVHIRKRAGQEDCGTDCLDYSGWTRSGLMDCAGEDQDAEDTAGEDVPEKRTLLEKRGRKPPTLCNYGMVYDTGDPTEPLKKEWFELQQRKKRWTKDLVGRKPTKGNKPRRCYAAEHVLEWQLLQEFIEADSMKGQESRCMLLFKYFGEKMPKATYKVKVARNNGKLGTNNHFEYEDRDHTLDRWKEDEPKERRYELVLMNQDANGRKANVWAEQNILPKPSVHENTNKMRENQENSKTLEWLFENKYYEDSIKSWPDNKGKCKAIYHYNGEVYKERGLKKEWLDWMKEKHKARMDALTKAMDDKLGVFSNNPGVITKLRRWDYSGIFRREVKEPNCGYETDQKIIDQRVALLKDAYKNMKRVESELKLD</sequence>
<name>A0A9P4LDD2_9PLEO</name>
<protein>
    <submittedName>
        <fullName evidence="2">Uncharacterized protein</fullName>
    </submittedName>
</protein>
<dbReference type="RefSeq" id="XP_040794314.1">
    <property type="nucleotide sequence ID" value="XM_040927727.1"/>
</dbReference>
<feature type="signal peptide" evidence="1">
    <location>
        <begin position="1"/>
        <end position="16"/>
    </location>
</feature>
<dbReference type="EMBL" id="ML976614">
    <property type="protein sequence ID" value="KAF1851751.1"/>
    <property type="molecule type" value="Genomic_DNA"/>
</dbReference>
<dbReference type="Proteomes" id="UP000800039">
    <property type="component" value="Unassembled WGS sequence"/>
</dbReference>
<keyword evidence="3" id="KW-1185">Reference proteome</keyword>
<proteinExistence type="predicted"/>
<organism evidence="2 3">
    <name type="scientific">Cucurbitaria berberidis CBS 394.84</name>
    <dbReference type="NCBI Taxonomy" id="1168544"/>
    <lineage>
        <taxon>Eukaryota</taxon>
        <taxon>Fungi</taxon>
        <taxon>Dikarya</taxon>
        <taxon>Ascomycota</taxon>
        <taxon>Pezizomycotina</taxon>
        <taxon>Dothideomycetes</taxon>
        <taxon>Pleosporomycetidae</taxon>
        <taxon>Pleosporales</taxon>
        <taxon>Pleosporineae</taxon>
        <taxon>Cucurbitariaceae</taxon>
        <taxon>Cucurbitaria</taxon>
    </lineage>
</organism>
<reference evidence="2" key="1">
    <citation type="submission" date="2020-01" db="EMBL/GenBank/DDBJ databases">
        <authorList>
            <consortium name="DOE Joint Genome Institute"/>
            <person name="Haridas S."/>
            <person name="Albert R."/>
            <person name="Binder M."/>
            <person name="Bloem J."/>
            <person name="Labutti K."/>
            <person name="Salamov A."/>
            <person name="Andreopoulos B."/>
            <person name="Baker S.E."/>
            <person name="Barry K."/>
            <person name="Bills G."/>
            <person name="Bluhm B.H."/>
            <person name="Cannon C."/>
            <person name="Castanera R."/>
            <person name="Culley D.E."/>
            <person name="Daum C."/>
            <person name="Ezra D."/>
            <person name="Gonzalez J.B."/>
            <person name="Henrissat B."/>
            <person name="Kuo A."/>
            <person name="Liang C."/>
            <person name="Lipzen A."/>
            <person name="Lutzoni F."/>
            <person name="Magnuson J."/>
            <person name="Mondo S."/>
            <person name="Nolan M."/>
            <person name="Ohm R."/>
            <person name="Pangilinan J."/>
            <person name="Park H.-J."/>
            <person name="Ramirez L."/>
            <person name="Alfaro M."/>
            <person name="Sun H."/>
            <person name="Tritt A."/>
            <person name="Yoshinaga Y."/>
            <person name="Zwiers L.-H."/>
            <person name="Turgeon B.G."/>
            <person name="Goodwin S.B."/>
            <person name="Spatafora J.W."/>
            <person name="Crous P.W."/>
            <person name="Grigoriev I.V."/>
        </authorList>
    </citation>
    <scope>NUCLEOTIDE SEQUENCE</scope>
    <source>
        <strain evidence="2">CBS 394.84</strain>
    </source>
</reference>